<keyword evidence="2" id="KW-0812">Transmembrane</keyword>
<dbReference type="InterPro" id="IPR019734">
    <property type="entry name" value="TPR_rpt"/>
</dbReference>
<dbReference type="Pfam" id="PF00515">
    <property type="entry name" value="TPR_1"/>
    <property type="match status" value="1"/>
</dbReference>
<feature type="signal peptide" evidence="3">
    <location>
        <begin position="1"/>
        <end position="20"/>
    </location>
</feature>
<name>A0A368UN85_9BACT</name>
<dbReference type="Proteomes" id="UP000252733">
    <property type="component" value="Unassembled WGS sequence"/>
</dbReference>
<sequence length="250" mass="28273">MKTQILALTTIFLVSLSLNAQDNRIVEGNQLYTDGNYPKAIEMYNGILQSGLESAELYYNLGNAYYKDGQLPEAILNYERALLLAPQDDDIRYNLELANSQTADEIEQVGTFFLTRWFQNLRNLNDSDGWALYAIVMFLFFLTGLGLYFFGNRVALKKAGFSFAILFLIASGIFFGFSSHQKSKLVERNHAIIFTPTVNIKSSPDQSGTDLFVLHEGTKVQLLSKLGEWWNIKLQDGSEGWIHEADVEVI</sequence>
<protein>
    <submittedName>
        <fullName evidence="5">Tetratricopeptide repeat protein</fullName>
    </submittedName>
</protein>
<dbReference type="AlphaFoldDB" id="A0A368UN85"/>
<dbReference type="InterPro" id="IPR011990">
    <property type="entry name" value="TPR-like_helical_dom_sf"/>
</dbReference>
<dbReference type="RefSeq" id="WP_114437693.1">
    <property type="nucleotide sequence ID" value="NZ_QPIZ01000023.1"/>
</dbReference>
<dbReference type="Gene3D" id="2.30.30.40">
    <property type="entry name" value="SH3 Domains"/>
    <property type="match status" value="1"/>
</dbReference>
<evidence type="ECO:0000256" key="1">
    <source>
        <dbReference type="PROSITE-ProRule" id="PRU00339"/>
    </source>
</evidence>
<feature type="transmembrane region" description="Helical" evidence="2">
    <location>
        <begin position="130"/>
        <end position="150"/>
    </location>
</feature>
<feature type="repeat" description="TPR" evidence="1">
    <location>
        <begin position="55"/>
        <end position="88"/>
    </location>
</feature>
<keyword evidence="3" id="KW-0732">Signal</keyword>
<dbReference type="Pfam" id="PF08239">
    <property type="entry name" value="SH3_3"/>
    <property type="match status" value="1"/>
</dbReference>
<keyword evidence="2" id="KW-0472">Membrane</keyword>
<dbReference type="SMART" id="SM00028">
    <property type="entry name" value="TPR"/>
    <property type="match status" value="1"/>
</dbReference>
<keyword evidence="2" id="KW-1133">Transmembrane helix</keyword>
<gene>
    <name evidence="5" type="ORF">DFO77_12362</name>
</gene>
<dbReference type="SUPFAM" id="SSF48452">
    <property type="entry name" value="TPR-like"/>
    <property type="match status" value="1"/>
</dbReference>
<dbReference type="PROSITE" id="PS50005">
    <property type="entry name" value="TPR"/>
    <property type="match status" value="1"/>
</dbReference>
<feature type="transmembrane region" description="Helical" evidence="2">
    <location>
        <begin position="159"/>
        <end position="177"/>
    </location>
</feature>
<evidence type="ECO:0000313" key="6">
    <source>
        <dbReference type="Proteomes" id="UP000252733"/>
    </source>
</evidence>
<dbReference type="Gene3D" id="1.25.40.10">
    <property type="entry name" value="Tetratricopeptide repeat domain"/>
    <property type="match status" value="1"/>
</dbReference>
<evidence type="ECO:0000259" key="4">
    <source>
        <dbReference type="Pfam" id="PF08239"/>
    </source>
</evidence>
<evidence type="ECO:0000313" key="5">
    <source>
        <dbReference type="EMBL" id="RCW30236.1"/>
    </source>
</evidence>
<feature type="chain" id="PRO_5016703666" evidence="3">
    <location>
        <begin position="21"/>
        <end position="250"/>
    </location>
</feature>
<dbReference type="InterPro" id="IPR003646">
    <property type="entry name" value="SH3-like_bac-type"/>
</dbReference>
<evidence type="ECO:0000256" key="2">
    <source>
        <dbReference type="SAM" id="Phobius"/>
    </source>
</evidence>
<evidence type="ECO:0000256" key="3">
    <source>
        <dbReference type="SAM" id="SignalP"/>
    </source>
</evidence>
<reference evidence="5 6" key="1">
    <citation type="submission" date="2018-07" db="EMBL/GenBank/DDBJ databases">
        <title>Freshwater and sediment microbial communities from various areas in North America, analyzing microbe dynamics in response to fracking.</title>
        <authorList>
            <person name="Lamendella R."/>
        </authorList>
    </citation>
    <scope>NUCLEOTIDE SEQUENCE [LARGE SCALE GENOMIC DNA]</scope>
    <source>
        <strain evidence="5 6">160A</strain>
    </source>
</reference>
<comment type="caution">
    <text evidence="5">The sequence shown here is derived from an EMBL/GenBank/DDBJ whole genome shotgun (WGS) entry which is preliminary data.</text>
</comment>
<keyword evidence="6" id="KW-1185">Reference proteome</keyword>
<dbReference type="PROSITE" id="PS50293">
    <property type="entry name" value="TPR_REGION"/>
    <property type="match status" value="1"/>
</dbReference>
<feature type="domain" description="SH3b" evidence="4">
    <location>
        <begin position="197"/>
        <end position="247"/>
    </location>
</feature>
<proteinExistence type="predicted"/>
<accession>A0A368UN85</accession>
<keyword evidence="1" id="KW-0802">TPR repeat</keyword>
<organism evidence="5 6">
    <name type="scientific">Marinilabilia salmonicolor</name>
    <dbReference type="NCBI Taxonomy" id="989"/>
    <lineage>
        <taxon>Bacteria</taxon>
        <taxon>Pseudomonadati</taxon>
        <taxon>Bacteroidota</taxon>
        <taxon>Bacteroidia</taxon>
        <taxon>Marinilabiliales</taxon>
        <taxon>Marinilabiliaceae</taxon>
        <taxon>Marinilabilia</taxon>
    </lineage>
</organism>
<dbReference type="EMBL" id="QPIZ01000023">
    <property type="protein sequence ID" value="RCW30236.1"/>
    <property type="molecule type" value="Genomic_DNA"/>
</dbReference>